<dbReference type="AlphaFoldDB" id="A0A914PAI9"/>
<dbReference type="SUPFAM" id="SSF56059">
    <property type="entry name" value="Glutathione synthetase ATP-binding domain-like"/>
    <property type="match status" value="1"/>
</dbReference>
<dbReference type="GO" id="GO:0004363">
    <property type="term" value="F:glutathione synthase activity"/>
    <property type="evidence" value="ECO:0007669"/>
    <property type="project" value="InterPro"/>
</dbReference>
<dbReference type="Pfam" id="PF03917">
    <property type="entry name" value="GSH_synth_ATP"/>
    <property type="match status" value="1"/>
</dbReference>
<dbReference type="InterPro" id="IPR005615">
    <property type="entry name" value="Glutathione_synthase"/>
</dbReference>
<organism evidence="1 2">
    <name type="scientific">Panagrolaimus davidi</name>
    <dbReference type="NCBI Taxonomy" id="227884"/>
    <lineage>
        <taxon>Eukaryota</taxon>
        <taxon>Metazoa</taxon>
        <taxon>Ecdysozoa</taxon>
        <taxon>Nematoda</taxon>
        <taxon>Chromadorea</taxon>
        <taxon>Rhabditida</taxon>
        <taxon>Tylenchina</taxon>
        <taxon>Panagrolaimomorpha</taxon>
        <taxon>Panagrolaimoidea</taxon>
        <taxon>Panagrolaimidae</taxon>
        <taxon>Panagrolaimus</taxon>
    </lineage>
</organism>
<dbReference type="Gene3D" id="3.30.1490.80">
    <property type="match status" value="1"/>
</dbReference>
<dbReference type="InterPro" id="IPR014049">
    <property type="entry name" value="Glutathione_synthase_N_euk"/>
</dbReference>
<sequence length="79" mass="8983">MSATEYGNYVSQHLLKKRPIEQIVEEALDFAHCHGLAMRTPEHKDRSDICQVAPMALFPSPFPSHLLKQALDAQDHIKM</sequence>
<evidence type="ECO:0000313" key="1">
    <source>
        <dbReference type="Proteomes" id="UP000887578"/>
    </source>
</evidence>
<keyword evidence="1" id="KW-1185">Reference proteome</keyword>
<dbReference type="GO" id="GO:0005524">
    <property type="term" value="F:ATP binding"/>
    <property type="evidence" value="ECO:0007669"/>
    <property type="project" value="InterPro"/>
</dbReference>
<evidence type="ECO:0000313" key="2">
    <source>
        <dbReference type="WBParaSite" id="PDA_v2.g12305.t1"/>
    </source>
</evidence>
<accession>A0A914PAI9</accession>
<protein>
    <submittedName>
        <fullName evidence="2">Uncharacterized protein</fullName>
    </submittedName>
</protein>
<dbReference type="WBParaSite" id="PDA_v2.g12305.t1">
    <property type="protein sequence ID" value="PDA_v2.g12305.t1"/>
    <property type="gene ID" value="PDA_v2.g12305"/>
</dbReference>
<reference evidence="2" key="1">
    <citation type="submission" date="2022-11" db="UniProtKB">
        <authorList>
            <consortium name="WormBaseParasite"/>
        </authorList>
    </citation>
    <scope>IDENTIFICATION</scope>
</reference>
<name>A0A914PAI9_9BILA</name>
<dbReference type="Proteomes" id="UP000887578">
    <property type="component" value="Unplaced"/>
</dbReference>
<proteinExistence type="predicted"/>